<evidence type="ECO:0000256" key="5">
    <source>
        <dbReference type="ARBA" id="ARBA00023136"/>
    </source>
</evidence>
<reference evidence="7" key="2">
    <citation type="submission" date="2018-05" db="EMBL/GenBank/DDBJ databases">
        <authorList>
            <person name="Moura L."/>
            <person name="Setubal J.C."/>
        </authorList>
    </citation>
    <scope>NUCLEOTIDE SEQUENCE</scope>
    <source>
        <strain evidence="7">ZC4RG45</strain>
    </source>
</reference>
<dbReference type="AlphaFoldDB" id="A0A2W4JQ70"/>
<reference evidence="7 9" key="3">
    <citation type="journal article" date="2021" name="BMC Genomics">
        <title>Genome-resolved metagenome and metatranscriptome analyses of thermophilic composting reveal key bacterial players and their metabolic interactions.</title>
        <authorList>
            <person name="Braga L.P.P."/>
            <person name="Pereira R.V."/>
            <person name="Martins L.F."/>
            <person name="Moura L.M.S."/>
            <person name="Sanchez F.B."/>
            <person name="Patane J.S.L."/>
            <person name="da Silva A.M."/>
            <person name="Setubal J.C."/>
        </authorList>
    </citation>
    <scope>NUCLEOTIDE SEQUENCE [LARGE SCALE GENOMIC DNA]</scope>
    <source>
        <strain evidence="7">ZC4RG45</strain>
    </source>
</reference>
<keyword evidence="4 6" id="KW-1133">Transmembrane helix</keyword>
<sequence>MSEQKSEGFVTRMRRRYVWLDHVLRSHEAYTKRYGDHYAAAITYFSVLSIVPILMVAFAVAAFVLAGNQELLGKLEDAITSEAPAEMASTLNMVVEQAIESRATVGVLGLLTALYAGINWMSNLRDALTAQWGLGKVDRPLISGTLKDLLALVGLGLALLVSFGLSALGVGAGDFLLELVGLSGYGWAQALLAALAIVLSIAANWLVFLWVIARLPREKVALRAAVKGALIAAVGFEILKTAATFFLSSVTSTPTGALFGPIIGLLIFANLVARFLLMVTAWTATSWENEKPPTEPAPVVLRIEVRDQPTAGRVVGLLGVGGLIGAGLSRLRRR</sequence>
<dbReference type="STRING" id="1111738.GCA_000427905_03614"/>
<dbReference type="NCBIfam" id="TIGR00766">
    <property type="entry name" value="inner membrane protein YhjD"/>
    <property type="match status" value="1"/>
</dbReference>
<protein>
    <submittedName>
        <fullName evidence="8">Inner membrane protein YhjD</fullName>
    </submittedName>
</protein>
<gene>
    <name evidence="8" type="primary">yhjD</name>
    <name evidence="7" type="ORF">DIU77_002730</name>
    <name evidence="8" type="ORF">DIU77_01405</name>
</gene>
<feature type="transmembrane region" description="Helical" evidence="6">
    <location>
        <begin position="224"/>
        <end position="246"/>
    </location>
</feature>
<accession>A0A2W4JQ70</accession>
<dbReference type="PANTHER" id="PTHR30213">
    <property type="entry name" value="INNER MEMBRANE PROTEIN YHJD"/>
    <property type="match status" value="1"/>
</dbReference>
<feature type="transmembrane region" description="Helical" evidence="6">
    <location>
        <begin position="258"/>
        <end position="277"/>
    </location>
</feature>
<keyword evidence="2" id="KW-1003">Cell membrane</keyword>
<dbReference type="EMBL" id="QGUI02000017">
    <property type="protein sequence ID" value="MFO7191143.1"/>
    <property type="molecule type" value="Genomic_DNA"/>
</dbReference>
<dbReference type="PANTHER" id="PTHR30213:SF1">
    <property type="entry name" value="INNER MEMBRANE PROTEIN YHJD"/>
    <property type="match status" value="1"/>
</dbReference>
<evidence type="ECO:0000256" key="2">
    <source>
        <dbReference type="ARBA" id="ARBA00022475"/>
    </source>
</evidence>
<dbReference type="GO" id="GO:0005886">
    <property type="term" value="C:plasma membrane"/>
    <property type="evidence" value="ECO:0007669"/>
    <property type="project" value="UniProtKB-SubCell"/>
</dbReference>
<feature type="transmembrane region" description="Helical" evidence="6">
    <location>
        <begin position="190"/>
        <end position="212"/>
    </location>
</feature>
<dbReference type="Pfam" id="PF03631">
    <property type="entry name" value="Virul_fac_BrkB"/>
    <property type="match status" value="1"/>
</dbReference>
<dbReference type="EMBL" id="QGUI01000029">
    <property type="protein sequence ID" value="PZN01203.1"/>
    <property type="molecule type" value="Genomic_DNA"/>
</dbReference>
<evidence type="ECO:0000256" key="3">
    <source>
        <dbReference type="ARBA" id="ARBA00022692"/>
    </source>
</evidence>
<reference evidence="7" key="4">
    <citation type="submission" date="2023-08" db="EMBL/GenBank/DDBJ databases">
        <authorList>
            <person name="Guima S.E.S."/>
            <person name="Martins L.F."/>
            <person name="Silva A.M."/>
            <person name="Setubal J.C."/>
        </authorList>
    </citation>
    <scope>NUCLEOTIDE SEQUENCE</scope>
    <source>
        <strain evidence="7">ZC4RG45</strain>
    </source>
</reference>
<comment type="caution">
    <text evidence="8">The sequence shown here is derived from an EMBL/GenBank/DDBJ whole genome shotgun (WGS) entry which is preliminary data.</text>
</comment>
<evidence type="ECO:0000256" key="4">
    <source>
        <dbReference type="ARBA" id="ARBA00022989"/>
    </source>
</evidence>
<evidence type="ECO:0000313" key="9">
    <source>
        <dbReference type="Proteomes" id="UP000249324"/>
    </source>
</evidence>
<dbReference type="InterPro" id="IPR005274">
    <property type="entry name" value="IM_pro_YhjD"/>
</dbReference>
<name>A0A2W4JQ70_9PSEU</name>
<evidence type="ECO:0000256" key="1">
    <source>
        <dbReference type="ARBA" id="ARBA00004651"/>
    </source>
</evidence>
<keyword evidence="5 6" id="KW-0472">Membrane</keyword>
<feature type="transmembrane region" description="Helical" evidence="6">
    <location>
        <begin position="149"/>
        <end position="170"/>
    </location>
</feature>
<evidence type="ECO:0000256" key="6">
    <source>
        <dbReference type="SAM" id="Phobius"/>
    </source>
</evidence>
<dbReference type="InterPro" id="IPR017039">
    <property type="entry name" value="Virul_fac_BrkB"/>
</dbReference>
<keyword evidence="3 6" id="KW-0812">Transmembrane</keyword>
<proteinExistence type="predicted"/>
<evidence type="ECO:0000313" key="8">
    <source>
        <dbReference type="EMBL" id="PZN01203.1"/>
    </source>
</evidence>
<comment type="subcellular location">
    <subcellularLocation>
        <location evidence="1">Cell membrane</location>
        <topology evidence="1">Multi-pass membrane protein</topology>
    </subcellularLocation>
</comment>
<evidence type="ECO:0000313" key="7">
    <source>
        <dbReference type="EMBL" id="MFO7191143.1"/>
    </source>
</evidence>
<dbReference type="Proteomes" id="UP000249324">
    <property type="component" value="Unassembled WGS sequence"/>
</dbReference>
<reference evidence="8" key="1">
    <citation type="submission" date="2018-05" db="EMBL/GenBank/DDBJ databases">
        <authorList>
            <person name="Lanie J.A."/>
            <person name="Ng W.-L."/>
            <person name="Kazmierczak K.M."/>
            <person name="Andrzejewski T.M."/>
            <person name="Davidsen T.M."/>
            <person name="Wayne K.J."/>
            <person name="Tettelin H."/>
            <person name="Glass J.I."/>
            <person name="Rusch D."/>
            <person name="Podicherti R."/>
            <person name="Tsui H.-C.T."/>
            <person name="Winkler M.E."/>
        </authorList>
    </citation>
    <scope>NUCLEOTIDE SEQUENCE</scope>
    <source>
        <strain evidence="8">ZC4RG45</strain>
    </source>
</reference>
<organism evidence="8">
    <name type="scientific">Thermocrispum agreste</name>
    <dbReference type="NCBI Taxonomy" id="37925"/>
    <lineage>
        <taxon>Bacteria</taxon>
        <taxon>Bacillati</taxon>
        <taxon>Actinomycetota</taxon>
        <taxon>Actinomycetes</taxon>
        <taxon>Pseudonocardiales</taxon>
        <taxon>Pseudonocardiaceae</taxon>
        <taxon>Thermocrispum</taxon>
    </lineage>
</organism>
<feature type="transmembrane region" description="Helical" evidence="6">
    <location>
        <begin position="41"/>
        <end position="66"/>
    </location>
</feature>